<feature type="domain" description="CBM20" evidence="5">
    <location>
        <begin position="2"/>
        <end position="120"/>
    </location>
</feature>
<dbReference type="GO" id="GO:2001070">
    <property type="term" value="F:starch binding"/>
    <property type="evidence" value="ECO:0007669"/>
    <property type="project" value="InterPro"/>
</dbReference>
<dbReference type="InterPro" id="IPR013783">
    <property type="entry name" value="Ig-like_fold"/>
</dbReference>
<organism evidence="6 7">
    <name type="scientific">Polarella glacialis</name>
    <name type="common">Dinoflagellate</name>
    <dbReference type="NCBI Taxonomy" id="89957"/>
    <lineage>
        <taxon>Eukaryota</taxon>
        <taxon>Sar</taxon>
        <taxon>Alveolata</taxon>
        <taxon>Dinophyceae</taxon>
        <taxon>Suessiales</taxon>
        <taxon>Suessiaceae</taxon>
        <taxon>Polarella</taxon>
    </lineage>
</organism>
<evidence type="ECO:0000259" key="5">
    <source>
        <dbReference type="PROSITE" id="PS51166"/>
    </source>
</evidence>
<proteinExistence type="predicted"/>
<evidence type="ECO:0000256" key="2">
    <source>
        <dbReference type="SAM" id="MobiDB-lite"/>
    </source>
</evidence>
<gene>
    <name evidence="6" type="ORF">PGLA1383_LOCUS51879</name>
</gene>
<feature type="domain" description="Tyrosine specific protein phosphatases" evidence="4">
    <location>
        <begin position="224"/>
        <end position="293"/>
    </location>
</feature>
<dbReference type="Gene3D" id="3.90.190.10">
    <property type="entry name" value="Protein tyrosine phosphatase superfamily"/>
    <property type="match status" value="1"/>
</dbReference>
<feature type="region of interest" description="Disordered" evidence="2">
    <location>
        <begin position="741"/>
        <end position="777"/>
    </location>
</feature>
<feature type="compositionally biased region" description="Basic and acidic residues" evidence="2">
    <location>
        <begin position="564"/>
        <end position="581"/>
    </location>
</feature>
<keyword evidence="1" id="KW-0904">Protein phosphatase</keyword>
<feature type="compositionally biased region" description="Low complexity" evidence="2">
    <location>
        <begin position="744"/>
        <end position="758"/>
    </location>
</feature>
<feature type="domain" description="Tyrosine-protein phosphatase" evidence="3">
    <location>
        <begin position="140"/>
        <end position="305"/>
    </location>
</feature>
<dbReference type="InterPro" id="IPR013784">
    <property type="entry name" value="Carb-bd-like_fold"/>
</dbReference>
<protein>
    <submittedName>
        <fullName evidence="6">Uncharacterized protein</fullName>
    </submittedName>
</protein>
<dbReference type="InterPro" id="IPR000387">
    <property type="entry name" value="Tyr_Pase_dom"/>
</dbReference>
<feature type="compositionally biased region" description="Basic and acidic residues" evidence="2">
    <location>
        <begin position="617"/>
        <end position="626"/>
    </location>
</feature>
<dbReference type="GO" id="GO:0005737">
    <property type="term" value="C:cytoplasm"/>
    <property type="evidence" value="ECO:0007669"/>
    <property type="project" value="TreeGrafter"/>
</dbReference>
<comment type="caution">
    <text evidence="6">The sequence shown here is derived from an EMBL/GenBank/DDBJ whole genome shotgun (WGS) entry which is preliminary data.</text>
</comment>
<evidence type="ECO:0000313" key="6">
    <source>
        <dbReference type="EMBL" id="CAE8636417.1"/>
    </source>
</evidence>
<dbReference type="PROSITE" id="PS50054">
    <property type="entry name" value="TYR_PHOSPHATASE_DUAL"/>
    <property type="match status" value="1"/>
</dbReference>
<feature type="region of interest" description="Disordered" evidence="2">
    <location>
        <begin position="647"/>
        <end position="704"/>
    </location>
</feature>
<feature type="domain" description="CBM20" evidence="5">
    <location>
        <begin position="327"/>
        <end position="442"/>
    </location>
</feature>
<sequence length="777" mass="85145">MSTLGETIRVRFSLTCFAPRDCRLAVVGSCPQLGEWQSDRAQMMESRLGGGRLQSEPDFHWVDVELPEDVARQKTEYKFVEFGPGEVRWEELDANSNRLLHLDGEKAGDVYLLPVQKFGSEASESGHTASFYSGVKERGEISVRRVTSQIFIGSCPRSTSHIDYLKSLGVTAVSNFQSEEDCKKNCVAGIGMEENAHAVKREYERRGMKYLWMPTADMCSDGRTEMLPRASNCFAELLRGGHVIYSHCNAGVGRSVSAVCGYLTFVLGLTDRQMQHVVASSRPAAFFDFDALHRARPVYEAQFGGKASSAAFQAYEQHLTGPSTLANLQPGTAAVRFSILAPQELLEKHEELNIALVGSSAELGEWKIEGAVVMESRQGNGFYSIDVALPRDVLYQLEYKFVHLMGDAVKWEEFGVPRNRQLEPSCRKAGDLMLPPVAQFGVLFGDEKLHAEAMAVLDLCGLVVSEKSNHYSDCFARVCYLMVGSELALCTSRTGSLPGNYSPGGRHVNPPPSFSDPNFLAPSSVRRIGDPQRKGSMREVDPLAETRRHVAAPAPHLKGAGPEVVRDHGTPSSRKHCEYLSERPPSASAQRRADFLAQRRHLQSEDHLRGSSVVRQKPCEQGRPEGIRCNSASPTFLDQGTALALGNEQGDSDSRRALAGRANSPSRRRLEVEDNLVGGTLRGPRSAAPEALQRPSRRPPVSEKVSLMGHHVKCGNSERPLSPSRRPEDHLVGGRFLQIANADSGAASRRAQSASGQSPTSHPARRTLPTAGLFDVV</sequence>
<dbReference type="SUPFAM" id="SSF49452">
    <property type="entry name" value="Starch-binding domain-like"/>
    <property type="match status" value="2"/>
</dbReference>
<evidence type="ECO:0000259" key="4">
    <source>
        <dbReference type="PROSITE" id="PS50056"/>
    </source>
</evidence>
<dbReference type="Pfam" id="PF00686">
    <property type="entry name" value="CBM_20"/>
    <property type="match status" value="2"/>
</dbReference>
<accession>A0A813HEP1</accession>
<name>A0A813HEP1_POLGL</name>
<feature type="region of interest" description="Disordered" evidence="2">
    <location>
        <begin position="603"/>
        <end position="634"/>
    </location>
</feature>
<dbReference type="SMART" id="SM00195">
    <property type="entry name" value="DSPc"/>
    <property type="match status" value="1"/>
</dbReference>
<dbReference type="InterPro" id="IPR020422">
    <property type="entry name" value="TYR_PHOSPHATASE_DUAL_dom"/>
</dbReference>
<dbReference type="Gene3D" id="2.60.40.10">
    <property type="entry name" value="Immunoglobulins"/>
    <property type="match status" value="2"/>
</dbReference>
<evidence type="ECO:0000259" key="3">
    <source>
        <dbReference type="PROSITE" id="PS50054"/>
    </source>
</evidence>
<dbReference type="PANTHER" id="PTHR46864">
    <property type="entry name" value="LAFORIN"/>
    <property type="match status" value="1"/>
</dbReference>
<dbReference type="PROSITE" id="PS50056">
    <property type="entry name" value="TYR_PHOSPHATASE_2"/>
    <property type="match status" value="1"/>
</dbReference>
<reference evidence="6" key="1">
    <citation type="submission" date="2021-02" db="EMBL/GenBank/DDBJ databases">
        <authorList>
            <person name="Dougan E. K."/>
            <person name="Rhodes N."/>
            <person name="Thang M."/>
            <person name="Chan C."/>
        </authorList>
    </citation>
    <scope>NUCLEOTIDE SEQUENCE</scope>
</reference>
<dbReference type="InterPro" id="IPR029021">
    <property type="entry name" value="Prot-tyrosine_phosphatase-like"/>
</dbReference>
<feature type="region of interest" description="Disordered" evidence="2">
    <location>
        <begin position="551"/>
        <end position="591"/>
    </location>
</feature>
<dbReference type="OrthoDB" id="273181at2759"/>
<evidence type="ECO:0000313" key="7">
    <source>
        <dbReference type="Proteomes" id="UP000654075"/>
    </source>
</evidence>
<dbReference type="EMBL" id="CAJNNV010031487">
    <property type="protein sequence ID" value="CAE8636417.1"/>
    <property type="molecule type" value="Genomic_DNA"/>
</dbReference>
<dbReference type="AlphaFoldDB" id="A0A813HEP1"/>
<dbReference type="GO" id="GO:0004725">
    <property type="term" value="F:protein tyrosine phosphatase activity"/>
    <property type="evidence" value="ECO:0007669"/>
    <property type="project" value="InterPro"/>
</dbReference>
<dbReference type="InterPro" id="IPR002044">
    <property type="entry name" value="CBM20"/>
</dbReference>
<dbReference type="SMART" id="SM01065">
    <property type="entry name" value="CBM_2"/>
    <property type="match status" value="2"/>
</dbReference>
<keyword evidence="7" id="KW-1185">Reference proteome</keyword>
<dbReference type="GO" id="GO:0005634">
    <property type="term" value="C:nucleus"/>
    <property type="evidence" value="ECO:0007669"/>
    <property type="project" value="TreeGrafter"/>
</dbReference>
<keyword evidence="1" id="KW-0378">Hydrolase</keyword>
<dbReference type="Proteomes" id="UP000654075">
    <property type="component" value="Unassembled WGS sequence"/>
</dbReference>
<dbReference type="PROSITE" id="PS51166">
    <property type="entry name" value="CBM20"/>
    <property type="match status" value="2"/>
</dbReference>
<dbReference type="InterPro" id="IPR042942">
    <property type="entry name" value="Laforin"/>
</dbReference>
<dbReference type="SUPFAM" id="SSF52799">
    <property type="entry name" value="(Phosphotyrosine protein) phosphatases II"/>
    <property type="match status" value="1"/>
</dbReference>
<evidence type="ECO:0000256" key="1">
    <source>
        <dbReference type="ARBA" id="ARBA00022912"/>
    </source>
</evidence>
<dbReference type="PANTHER" id="PTHR46864:SF1">
    <property type="entry name" value="LAFORIN"/>
    <property type="match status" value="1"/>
</dbReference>